<gene>
    <name evidence="2" type="ORF">HU200_005740</name>
</gene>
<feature type="region of interest" description="Disordered" evidence="1">
    <location>
        <begin position="1"/>
        <end position="32"/>
    </location>
</feature>
<comment type="caution">
    <text evidence="2">The sequence shown here is derived from an EMBL/GenBank/DDBJ whole genome shotgun (WGS) entry which is preliminary data.</text>
</comment>
<reference evidence="2" key="1">
    <citation type="submission" date="2020-07" db="EMBL/GenBank/DDBJ databases">
        <title>Genome sequence and genetic diversity analysis of an under-domesticated orphan crop, white fonio (Digitaria exilis).</title>
        <authorList>
            <person name="Bennetzen J.L."/>
            <person name="Chen S."/>
            <person name="Ma X."/>
            <person name="Wang X."/>
            <person name="Yssel A.E.J."/>
            <person name="Chaluvadi S.R."/>
            <person name="Johnson M."/>
            <person name="Gangashetty P."/>
            <person name="Hamidou F."/>
            <person name="Sanogo M.D."/>
            <person name="Zwaenepoel A."/>
            <person name="Wallace J."/>
            <person name="Van De Peer Y."/>
            <person name="Van Deynze A."/>
        </authorList>
    </citation>
    <scope>NUCLEOTIDE SEQUENCE</scope>
    <source>
        <tissue evidence="2">Leaves</tissue>
    </source>
</reference>
<feature type="compositionally biased region" description="Low complexity" evidence="1">
    <location>
        <begin position="16"/>
        <end position="29"/>
    </location>
</feature>
<dbReference type="Pfam" id="PF12023">
    <property type="entry name" value="DUF3511"/>
    <property type="match status" value="1"/>
</dbReference>
<protein>
    <submittedName>
        <fullName evidence="2">Uncharacterized protein</fullName>
    </submittedName>
</protein>
<dbReference type="InterPro" id="IPR021899">
    <property type="entry name" value="DUF3511"/>
</dbReference>
<feature type="region of interest" description="Disordered" evidence="1">
    <location>
        <begin position="54"/>
        <end position="77"/>
    </location>
</feature>
<name>A0A835FRG4_9POAL</name>
<evidence type="ECO:0000313" key="2">
    <source>
        <dbReference type="EMBL" id="KAF8772452.1"/>
    </source>
</evidence>
<dbReference type="Proteomes" id="UP000636709">
    <property type="component" value="Unassembled WGS sequence"/>
</dbReference>
<dbReference type="AlphaFoldDB" id="A0A835FRG4"/>
<sequence length="117" mass="13057">MASLHHRPSRGDLLRPSSTAPQPSSTAYPRAHYSPRGIYTTALLPPQQFAVAWRRQAPSPTQAPACSGGRHKAPRRHLRRRAAAAVRSGPRMGCFGDREMKRRRRVRGYKAYGVEGK</sequence>
<organism evidence="2 3">
    <name type="scientific">Digitaria exilis</name>
    <dbReference type="NCBI Taxonomy" id="1010633"/>
    <lineage>
        <taxon>Eukaryota</taxon>
        <taxon>Viridiplantae</taxon>
        <taxon>Streptophyta</taxon>
        <taxon>Embryophyta</taxon>
        <taxon>Tracheophyta</taxon>
        <taxon>Spermatophyta</taxon>
        <taxon>Magnoliopsida</taxon>
        <taxon>Liliopsida</taxon>
        <taxon>Poales</taxon>
        <taxon>Poaceae</taxon>
        <taxon>PACMAD clade</taxon>
        <taxon>Panicoideae</taxon>
        <taxon>Panicodae</taxon>
        <taxon>Paniceae</taxon>
        <taxon>Anthephorinae</taxon>
        <taxon>Digitaria</taxon>
    </lineage>
</organism>
<accession>A0A835FRG4</accession>
<evidence type="ECO:0000313" key="3">
    <source>
        <dbReference type="Proteomes" id="UP000636709"/>
    </source>
</evidence>
<keyword evidence="3" id="KW-1185">Reference proteome</keyword>
<dbReference type="OrthoDB" id="660385at2759"/>
<dbReference type="EMBL" id="JACEFO010000393">
    <property type="protein sequence ID" value="KAF8772452.1"/>
    <property type="molecule type" value="Genomic_DNA"/>
</dbReference>
<proteinExistence type="predicted"/>
<evidence type="ECO:0000256" key="1">
    <source>
        <dbReference type="SAM" id="MobiDB-lite"/>
    </source>
</evidence>